<evidence type="ECO:0000313" key="10">
    <source>
        <dbReference type="EMBL" id="KER26972.1"/>
    </source>
</evidence>
<evidence type="ECO:0000256" key="6">
    <source>
        <dbReference type="ARBA" id="ARBA00023315"/>
    </source>
</evidence>
<dbReference type="OrthoDB" id="9909019at2759"/>
<dbReference type="RefSeq" id="XP_009169273.1">
    <property type="nucleotide sequence ID" value="XM_009171009.1"/>
</dbReference>
<evidence type="ECO:0000256" key="2">
    <source>
        <dbReference type="ARBA" id="ARBA00022679"/>
    </source>
</evidence>
<keyword evidence="4 7" id="KW-1133">Transmembrane helix</keyword>
<dbReference type="EMBL" id="KL596734">
    <property type="protein sequence ID" value="KER26972.1"/>
    <property type="molecule type" value="Genomic_DNA"/>
</dbReference>
<keyword evidence="2 7" id="KW-0808">Transferase</keyword>
<evidence type="ECO:0000256" key="7">
    <source>
        <dbReference type="RuleBase" id="RU079119"/>
    </source>
</evidence>
<dbReference type="PANTHER" id="PTHR22883:SF203">
    <property type="entry name" value="PALMITOYLTRANSFERASE"/>
    <property type="match status" value="1"/>
</dbReference>
<keyword evidence="5 7" id="KW-0472">Membrane</keyword>
<dbReference type="CTD" id="20320062"/>
<name>A0A074ZMI1_OPIVI</name>
<dbReference type="PANTHER" id="PTHR22883">
    <property type="entry name" value="ZINC FINGER DHHC DOMAIN CONTAINING PROTEIN"/>
    <property type="match status" value="1"/>
</dbReference>
<feature type="transmembrane region" description="Helical" evidence="7">
    <location>
        <begin position="20"/>
        <end position="44"/>
    </location>
</feature>
<keyword evidence="11" id="KW-1185">Reference proteome</keyword>
<keyword evidence="6 7" id="KW-0012">Acyltransferase</keyword>
<accession>A0A074ZMI1</accession>
<sequence length="668" mass="74925">MSGPSQYSRVNGWTLPLHPLQCLSWLAAVLFSLAYYVLFVPAAISDLQVYLIIINAVLISSYVLFTIIAVTINPAEKQVRVKQDRKGRKMPTLDPAHSHVIENFYCNLCELPISSSRTKHCKCCNKCVSNFDHHCKWLNNCVGSRNYTYFIGILMSASMSLTLSVVLATFYSIAYFTDLSHGYWMQGYRDIEEEEKAQVFLDELTEVIPSFRKHFAPTKCKVMLVDVQSLNTPLTIQGEVLKAVVHFTYLGGCIGSDCNVTDEVNARICKARAAFANLRHLWRQNDLSLNLKERVYQATVRDVLLYGCETWSTRAAELRRLQVFKNRCLRTIARVGEIFKIFNQPIPGDVYVGLMITIGLLILATDLLLLHLLFFHAYLFARKMTTYEFIVSKRQKSQVAPQKSTPTSAKLEEIERTASVRTTLSFSIPQKPVTNGRPRSPTNVMNCAVDNPLFGSITVLEDTTDFRRDPSQPFGEEINTSAQNTNYAHEPDFTAIGATVSKVNRHDESIRSSARKLPMGSCAGERGSVPKNVVVPIEVSHEPETGMNYVDGSSSRWLNMEPSTVPDDRRALPDGPLQRKPVLVDAPQAALNKRSFVIQHPRSPNDGISDASGVNSRSRQLNSRTASLTSPVEDEEEEGKENSYDVNYETPLSLLRISDSGEQTDELE</sequence>
<feature type="domain" description="Palmitoyltransferase DHHC" evidence="9">
    <location>
        <begin position="102"/>
        <end position="177"/>
    </location>
</feature>
<dbReference type="GO" id="GO:0005783">
    <property type="term" value="C:endoplasmic reticulum"/>
    <property type="evidence" value="ECO:0007669"/>
    <property type="project" value="TreeGrafter"/>
</dbReference>
<evidence type="ECO:0000256" key="1">
    <source>
        <dbReference type="ARBA" id="ARBA00004141"/>
    </source>
</evidence>
<protein>
    <recommendedName>
        <fullName evidence="7">Palmitoyltransferase</fullName>
        <ecNumber evidence="7">2.3.1.225</ecNumber>
    </recommendedName>
</protein>
<dbReference type="Proteomes" id="UP000054324">
    <property type="component" value="Unassembled WGS sequence"/>
</dbReference>
<dbReference type="GO" id="GO:0005794">
    <property type="term" value="C:Golgi apparatus"/>
    <property type="evidence" value="ECO:0007669"/>
    <property type="project" value="TreeGrafter"/>
</dbReference>
<dbReference type="EC" id="2.3.1.225" evidence="7"/>
<comment type="catalytic activity">
    <reaction evidence="7">
        <text>L-cysteinyl-[protein] + hexadecanoyl-CoA = S-hexadecanoyl-L-cysteinyl-[protein] + CoA</text>
        <dbReference type="Rhea" id="RHEA:36683"/>
        <dbReference type="Rhea" id="RHEA-COMP:10131"/>
        <dbReference type="Rhea" id="RHEA-COMP:11032"/>
        <dbReference type="ChEBI" id="CHEBI:29950"/>
        <dbReference type="ChEBI" id="CHEBI:57287"/>
        <dbReference type="ChEBI" id="CHEBI:57379"/>
        <dbReference type="ChEBI" id="CHEBI:74151"/>
        <dbReference type="EC" id="2.3.1.225"/>
    </reaction>
</comment>
<keyword evidence="3 7" id="KW-0812">Transmembrane</keyword>
<dbReference type="AlphaFoldDB" id="A0A074ZMI1"/>
<feature type="transmembrane region" description="Helical" evidence="7">
    <location>
        <begin position="147"/>
        <end position="171"/>
    </location>
</feature>
<evidence type="ECO:0000256" key="4">
    <source>
        <dbReference type="ARBA" id="ARBA00022989"/>
    </source>
</evidence>
<gene>
    <name evidence="10" type="ORF">T265_05880</name>
</gene>
<evidence type="ECO:0000256" key="5">
    <source>
        <dbReference type="ARBA" id="ARBA00023136"/>
    </source>
</evidence>
<comment type="subcellular location">
    <subcellularLocation>
        <location evidence="1">Membrane</location>
        <topology evidence="1">Multi-pass membrane protein</topology>
    </subcellularLocation>
</comment>
<comment type="similarity">
    <text evidence="7">Belongs to the DHHC palmitoyltransferase family.</text>
</comment>
<evidence type="ECO:0000256" key="3">
    <source>
        <dbReference type="ARBA" id="ARBA00022692"/>
    </source>
</evidence>
<feature type="region of interest" description="Disordered" evidence="8">
    <location>
        <begin position="596"/>
        <end position="668"/>
    </location>
</feature>
<comment type="domain">
    <text evidence="7">The DHHC domain is required for palmitoyltransferase activity.</text>
</comment>
<dbReference type="GO" id="GO:0006612">
    <property type="term" value="P:protein targeting to membrane"/>
    <property type="evidence" value="ECO:0007669"/>
    <property type="project" value="TreeGrafter"/>
</dbReference>
<dbReference type="PROSITE" id="PS50216">
    <property type="entry name" value="DHHC"/>
    <property type="match status" value="1"/>
</dbReference>
<evidence type="ECO:0000259" key="9">
    <source>
        <dbReference type="Pfam" id="PF01529"/>
    </source>
</evidence>
<feature type="transmembrane region" description="Helical" evidence="7">
    <location>
        <begin position="350"/>
        <end position="375"/>
    </location>
</feature>
<dbReference type="InterPro" id="IPR001594">
    <property type="entry name" value="Palmitoyltrfase_DHHC"/>
</dbReference>
<dbReference type="Pfam" id="PF01529">
    <property type="entry name" value="DHHC"/>
    <property type="match status" value="1"/>
</dbReference>
<proteinExistence type="inferred from homology"/>
<evidence type="ECO:0000313" key="11">
    <source>
        <dbReference type="Proteomes" id="UP000054324"/>
    </source>
</evidence>
<dbReference type="InterPro" id="IPR039859">
    <property type="entry name" value="PFA4/ZDH16/20/ERF2-like"/>
</dbReference>
<dbReference type="GO" id="GO:0019706">
    <property type="term" value="F:protein-cysteine S-palmitoyltransferase activity"/>
    <property type="evidence" value="ECO:0007669"/>
    <property type="project" value="UniProtKB-EC"/>
</dbReference>
<organism evidence="10 11">
    <name type="scientific">Opisthorchis viverrini</name>
    <name type="common">Southeast Asian liver fluke</name>
    <dbReference type="NCBI Taxonomy" id="6198"/>
    <lineage>
        <taxon>Eukaryota</taxon>
        <taxon>Metazoa</taxon>
        <taxon>Spiralia</taxon>
        <taxon>Lophotrochozoa</taxon>
        <taxon>Platyhelminthes</taxon>
        <taxon>Trematoda</taxon>
        <taxon>Digenea</taxon>
        <taxon>Opisthorchiida</taxon>
        <taxon>Opisthorchiata</taxon>
        <taxon>Opisthorchiidae</taxon>
        <taxon>Opisthorchis</taxon>
    </lineage>
</organism>
<evidence type="ECO:0000256" key="8">
    <source>
        <dbReference type="SAM" id="MobiDB-lite"/>
    </source>
</evidence>
<dbReference type="GeneID" id="20320062"/>
<feature type="transmembrane region" description="Helical" evidence="7">
    <location>
        <begin position="50"/>
        <end position="72"/>
    </location>
</feature>
<dbReference type="KEGG" id="ovi:T265_05880"/>
<dbReference type="STRING" id="6198.A0A074ZMI1"/>
<reference evidence="10 11" key="1">
    <citation type="submission" date="2013-11" db="EMBL/GenBank/DDBJ databases">
        <title>Opisthorchis viverrini - life in the bile duct.</title>
        <authorList>
            <person name="Young N.D."/>
            <person name="Nagarajan N."/>
            <person name="Lin S.J."/>
            <person name="Korhonen P.K."/>
            <person name="Jex A.R."/>
            <person name="Hall R.S."/>
            <person name="Safavi-Hemami H."/>
            <person name="Kaewkong W."/>
            <person name="Bertrand D."/>
            <person name="Gao S."/>
            <person name="Seet Q."/>
            <person name="Wongkham S."/>
            <person name="Teh B.T."/>
            <person name="Wongkham C."/>
            <person name="Intapan P.M."/>
            <person name="Maleewong W."/>
            <person name="Yang X."/>
            <person name="Hu M."/>
            <person name="Wang Z."/>
            <person name="Hofmann A."/>
            <person name="Sternberg P.W."/>
            <person name="Tan P."/>
            <person name="Wang J."/>
            <person name="Gasser R.B."/>
        </authorList>
    </citation>
    <scope>NUCLEOTIDE SEQUENCE [LARGE SCALE GENOMIC DNA]</scope>
</reference>
<feature type="compositionally biased region" description="Polar residues" evidence="8">
    <location>
        <begin position="612"/>
        <end position="630"/>
    </location>
</feature>
<dbReference type="GO" id="GO:0016020">
    <property type="term" value="C:membrane"/>
    <property type="evidence" value="ECO:0007669"/>
    <property type="project" value="UniProtKB-SubCell"/>
</dbReference>